<protein>
    <submittedName>
        <fullName evidence="1">Uncharacterized protein</fullName>
    </submittedName>
</protein>
<proteinExistence type="predicted"/>
<gene>
    <name evidence="1" type="ORF">CKY28_11300</name>
</gene>
<dbReference type="EMBL" id="NSLI01000003">
    <property type="protein sequence ID" value="PAX08384.1"/>
    <property type="molecule type" value="Genomic_DNA"/>
</dbReference>
<comment type="caution">
    <text evidence="1">The sequence shown here is derived from an EMBL/GenBank/DDBJ whole genome shotgun (WGS) entry which is preliminary data.</text>
</comment>
<evidence type="ECO:0000313" key="1">
    <source>
        <dbReference type="EMBL" id="PAX08384.1"/>
    </source>
</evidence>
<evidence type="ECO:0000313" key="2">
    <source>
        <dbReference type="Proteomes" id="UP000218151"/>
    </source>
</evidence>
<sequence>MLAGCAGSSAAPDGLAAADRIPAATSAGEPEQCIPIRSIRESRVRSDQVIDFVTTGRRTYRVTLPQRCPGLGFEQRFTYATSLDRLCAQDIITVLYQGGAPQRGASCGLAPFQPVTLATRR</sequence>
<accession>A0A2A2SGG2</accession>
<organism evidence="1 2">
    <name type="scientific">Sphingomonas lenta</name>
    <dbReference type="NCBI Taxonomy" id="1141887"/>
    <lineage>
        <taxon>Bacteria</taxon>
        <taxon>Pseudomonadati</taxon>
        <taxon>Pseudomonadota</taxon>
        <taxon>Alphaproteobacteria</taxon>
        <taxon>Sphingomonadales</taxon>
        <taxon>Sphingomonadaceae</taxon>
        <taxon>Sphingomonas</taxon>
    </lineage>
</organism>
<dbReference type="Proteomes" id="UP000218151">
    <property type="component" value="Unassembled WGS sequence"/>
</dbReference>
<dbReference type="AlphaFoldDB" id="A0A2A2SGG2"/>
<keyword evidence="2" id="KW-1185">Reference proteome</keyword>
<reference evidence="2" key="1">
    <citation type="submission" date="2017-09" db="EMBL/GenBank/DDBJ databases">
        <authorList>
            <person name="Feng G."/>
            <person name="Zhu H."/>
        </authorList>
    </citation>
    <scope>NUCLEOTIDE SEQUENCE [LARGE SCALE GENOMIC DNA]</scope>
    <source>
        <strain evidence="2">1PNM-20</strain>
    </source>
</reference>
<name>A0A2A2SGG2_9SPHN</name>
<dbReference type="OrthoDB" id="7391925at2"/>